<dbReference type="Gene3D" id="3.30.420.10">
    <property type="entry name" value="Ribonuclease H-like superfamily/Ribonuclease H"/>
    <property type="match status" value="1"/>
</dbReference>
<dbReference type="RefSeq" id="WP_316410632.1">
    <property type="nucleotide sequence ID" value="NZ_AP027081.1"/>
</dbReference>
<dbReference type="GO" id="GO:0006259">
    <property type="term" value="P:DNA metabolic process"/>
    <property type="evidence" value="ECO:0007669"/>
    <property type="project" value="UniProtKB-ARBA"/>
</dbReference>
<gene>
    <name evidence="5" type="ORF">METESE_31800</name>
</gene>
<proteinExistence type="predicted"/>
<dbReference type="PANTHER" id="PTHR30231:SF4">
    <property type="entry name" value="PROTEIN NEN2"/>
    <property type="match status" value="1"/>
</dbReference>
<dbReference type="KEGG" id="msea:METESE_31800"/>
<keyword evidence="1" id="KW-0540">Nuclease</keyword>
<evidence type="ECO:0000259" key="4">
    <source>
        <dbReference type="SMART" id="SM00479"/>
    </source>
</evidence>
<dbReference type="EMBL" id="AP027081">
    <property type="protein sequence ID" value="BDU78222.1"/>
    <property type="molecule type" value="Genomic_DNA"/>
</dbReference>
<sequence>MAQPLLFVDTETGGVDPRKHSLLSVAFVVGDGPKVINSLEVLIRHEPFVVSAGGMRVNRIDLVRHAEAALEPRMAMDVMGVFLDQHFPHRCKPVILAGHNVAFDQAFLETFWEGLGIPFESRFGHRTVDTHAIAAALRDAGRLPLEDLGSSSLFAHFGIEVPEEKRHTALGDALATFELYWKLVGRMA</sequence>
<accession>A0AA48GV70</accession>
<keyword evidence="3" id="KW-0269">Exonuclease</keyword>
<keyword evidence="6" id="KW-1185">Reference proteome</keyword>
<evidence type="ECO:0000256" key="2">
    <source>
        <dbReference type="ARBA" id="ARBA00022801"/>
    </source>
</evidence>
<dbReference type="GO" id="GO:0008408">
    <property type="term" value="F:3'-5' exonuclease activity"/>
    <property type="evidence" value="ECO:0007669"/>
    <property type="project" value="TreeGrafter"/>
</dbReference>
<reference evidence="5" key="1">
    <citation type="journal article" date="2023" name="Int. J. Syst. Evol. Microbiol.">
        <title>Mesoterricola silvestris gen. nov., sp. nov., Mesoterricola sediminis sp. nov., Geothrix oryzae sp. nov., Geothrix edaphica sp. nov., Geothrix rubra sp. nov., and Geothrix limicola sp. nov., six novel members of Acidobacteriota isolated from soils.</title>
        <authorList>
            <person name="Itoh H."/>
            <person name="Sugisawa Y."/>
            <person name="Mise K."/>
            <person name="Xu Z."/>
            <person name="Kuniyasu M."/>
            <person name="Ushijima N."/>
            <person name="Kawano K."/>
            <person name="Kobayashi E."/>
            <person name="Shiratori Y."/>
            <person name="Masuda Y."/>
            <person name="Senoo K."/>
        </authorList>
    </citation>
    <scope>NUCLEOTIDE SEQUENCE</scope>
    <source>
        <strain evidence="5">W786</strain>
    </source>
</reference>
<dbReference type="Proteomes" id="UP001228113">
    <property type="component" value="Chromosome"/>
</dbReference>
<dbReference type="AlphaFoldDB" id="A0AA48GV70"/>
<name>A0AA48GV70_9BACT</name>
<organism evidence="5 6">
    <name type="scientific">Mesoterricola sediminis</name>
    <dbReference type="NCBI Taxonomy" id="2927980"/>
    <lineage>
        <taxon>Bacteria</taxon>
        <taxon>Pseudomonadati</taxon>
        <taxon>Acidobacteriota</taxon>
        <taxon>Holophagae</taxon>
        <taxon>Holophagales</taxon>
        <taxon>Holophagaceae</taxon>
        <taxon>Mesoterricola</taxon>
    </lineage>
</organism>
<evidence type="ECO:0000256" key="3">
    <source>
        <dbReference type="ARBA" id="ARBA00022839"/>
    </source>
</evidence>
<evidence type="ECO:0000313" key="6">
    <source>
        <dbReference type="Proteomes" id="UP001228113"/>
    </source>
</evidence>
<dbReference type="InterPro" id="IPR012337">
    <property type="entry name" value="RNaseH-like_sf"/>
</dbReference>
<dbReference type="PANTHER" id="PTHR30231">
    <property type="entry name" value="DNA POLYMERASE III SUBUNIT EPSILON"/>
    <property type="match status" value="1"/>
</dbReference>
<dbReference type="InterPro" id="IPR036397">
    <property type="entry name" value="RNaseH_sf"/>
</dbReference>
<dbReference type="GO" id="GO:0003676">
    <property type="term" value="F:nucleic acid binding"/>
    <property type="evidence" value="ECO:0007669"/>
    <property type="project" value="InterPro"/>
</dbReference>
<dbReference type="SMART" id="SM00479">
    <property type="entry name" value="EXOIII"/>
    <property type="match status" value="1"/>
</dbReference>
<protein>
    <recommendedName>
        <fullName evidence="4">Exonuclease domain-containing protein</fullName>
    </recommendedName>
</protein>
<evidence type="ECO:0000313" key="5">
    <source>
        <dbReference type="EMBL" id="BDU78222.1"/>
    </source>
</evidence>
<dbReference type="InterPro" id="IPR013520">
    <property type="entry name" value="Ribonucl_H"/>
</dbReference>
<keyword evidence="2" id="KW-0378">Hydrolase</keyword>
<dbReference type="CDD" id="cd06127">
    <property type="entry name" value="DEDDh"/>
    <property type="match status" value="1"/>
</dbReference>
<dbReference type="SUPFAM" id="SSF53098">
    <property type="entry name" value="Ribonuclease H-like"/>
    <property type="match status" value="1"/>
</dbReference>
<feature type="domain" description="Exonuclease" evidence="4">
    <location>
        <begin position="4"/>
        <end position="188"/>
    </location>
</feature>
<evidence type="ECO:0000256" key="1">
    <source>
        <dbReference type="ARBA" id="ARBA00022722"/>
    </source>
</evidence>